<reference evidence="4" key="1">
    <citation type="submission" date="2018-04" db="EMBL/GenBank/DDBJ databases">
        <authorList>
            <person name="Liu S."/>
            <person name="Wang Z."/>
            <person name="Li J."/>
        </authorList>
    </citation>
    <scope>NUCLEOTIDE SEQUENCE [LARGE SCALE GENOMIC DNA]</scope>
    <source>
        <strain evidence="4">622</strain>
    </source>
</reference>
<proteinExistence type="predicted"/>
<protein>
    <submittedName>
        <fullName evidence="3">ATPase</fullName>
    </submittedName>
</protein>
<dbReference type="Pfam" id="PF01583">
    <property type="entry name" value="APS_kinase"/>
    <property type="match status" value="1"/>
</dbReference>
<organism evidence="3 4">
    <name type="scientific">Mycetocola zhujimingii</name>
    <dbReference type="NCBI Taxonomy" id="2079792"/>
    <lineage>
        <taxon>Bacteria</taxon>
        <taxon>Bacillati</taxon>
        <taxon>Actinomycetota</taxon>
        <taxon>Actinomycetes</taxon>
        <taxon>Micrococcales</taxon>
        <taxon>Microbacteriaceae</taxon>
        <taxon>Mycetocola</taxon>
    </lineage>
</organism>
<dbReference type="InterPro" id="IPR059117">
    <property type="entry name" value="APS_kinase_dom"/>
</dbReference>
<feature type="domain" description="APS kinase" evidence="2">
    <location>
        <begin position="6"/>
        <end position="44"/>
    </location>
</feature>
<keyword evidence="4" id="KW-1185">Reference proteome</keyword>
<dbReference type="RefSeq" id="WP_108963439.1">
    <property type="nucleotide sequence ID" value="NZ_QEFB01000013.1"/>
</dbReference>
<dbReference type="SUPFAM" id="SSF52540">
    <property type="entry name" value="P-loop containing nucleoside triphosphate hydrolases"/>
    <property type="match status" value="1"/>
</dbReference>
<dbReference type="EMBL" id="QEFB01000013">
    <property type="protein sequence ID" value="PWC06453.1"/>
    <property type="molecule type" value="Genomic_DNA"/>
</dbReference>
<dbReference type="InterPro" id="IPR027417">
    <property type="entry name" value="P-loop_NTPase"/>
</dbReference>
<dbReference type="Proteomes" id="UP000244962">
    <property type="component" value="Unassembled WGS sequence"/>
</dbReference>
<name>A0A2U1TCE7_9MICO</name>
<gene>
    <name evidence="3" type="ORF">DF223_12755</name>
</gene>
<accession>A0A2U1TCE7</accession>
<sequence>MTSPTFALFLGGRSGVGKSTVALALHDLLVERDIQHALIEGDNLDLAHPEPWRTHPDAQLAEANLGAMWANYRALGYRRLIYTNTVSVLQLPQLSAALGGDVDATGVLLRAGTGSVEVRLGMREQGDSLSRHLERSAAAALRLDAEAPVDVHRIDTDGLTAREIATRLLDLIGWDRR</sequence>
<evidence type="ECO:0000259" key="2">
    <source>
        <dbReference type="Pfam" id="PF01583"/>
    </source>
</evidence>
<evidence type="ECO:0000256" key="1">
    <source>
        <dbReference type="ARBA" id="ARBA00022679"/>
    </source>
</evidence>
<evidence type="ECO:0000313" key="3">
    <source>
        <dbReference type="EMBL" id="PWC06453.1"/>
    </source>
</evidence>
<dbReference type="AlphaFoldDB" id="A0A2U1TCE7"/>
<evidence type="ECO:0000313" key="4">
    <source>
        <dbReference type="Proteomes" id="UP000244962"/>
    </source>
</evidence>
<keyword evidence="1" id="KW-0808">Transferase</keyword>
<comment type="caution">
    <text evidence="3">The sequence shown here is derived from an EMBL/GenBank/DDBJ whole genome shotgun (WGS) entry which is preliminary data.</text>
</comment>
<dbReference type="Gene3D" id="3.40.50.300">
    <property type="entry name" value="P-loop containing nucleotide triphosphate hydrolases"/>
    <property type="match status" value="1"/>
</dbReference>